<dbReference type="CDD" id="cd00397">
    <property type="entry name" value="DNA_BRE_C"/>
    <property type="match status" value="1"/>
</dbReference>
<evidence type="ECO:0000259" key="2">
    <source>
        <dbReference type="Pfam" id="PF00589"/>
    </source>
</evidence>
<feature type="non-terminal residue" evidence="3">
    <location>
        <position position="1"/>
    </location>
</feature>
<dbReference type="Pfam" id="PF00589">
    <property type="entry name" value="Phage_integrase"/>
    <property type="match status" value="1"/>
</dbReference>
<dbReference type="InterPro" id="IPR013762">
    <property type="entry name" value="Integrase-like_cat_sf"/>
</dbReference>
<name>A0ABN8PTQ9_9CNID</name>
<protein>
    <recommendedName>
        <fullName evidence="2">Tyr recombinase domain-containing protein</fullName>
    </recommendedName>
</protein>
<dbReference type="Gene3D" id="1.10.443.10">
    <property type="entry name" value="Intergrase catalytic core"/>
    <property type="match status" value="1"/>
</dbReference>
<accession>A0ABN8PTQ9</accession>
<evidence type="ECO:0000313" key="3">
    <source>
        <dbReference type="EMBL" id="CAH3148553.1"/>
    </source>
</evidence>
<dbReference type="InterPro" id="IPR002104">
    <property type="entry name" value="Integrase_catalytic"/>
</dbReference>
<reference evidence="3 4" key="1">
    <citation type="submission" date="2022-05" db="EMBL/GenBank/DDBJ databases">
        <authorList>
            <consortium name="Genoscope - CEA"/>
            <person name="William W."/>
        </authorList>
    </citation>
    <scope>NUCLEOTIDE SEQUENCE [LARGE SCALE GENOMIC DNA]</scope>
</reference>
<proteinExistence type="predicted"/>
<dbReference type="SUPFAM" id="SSF56349">
    <property type="entry name" value="DNA breaking-rejoining enzymes"/>
    <property type="match status" value="1"/>
</dbReference>
<evidence type="ECO:0000313" key="4">
    <source>
        <dbReference type="Proteomes" id="UP001159405"/>
    </source>
</evidence>
<keyword evidence="1" id="KW-0233">DNA recombination</keyword>
<dbReference type="Proteomes" id="UP001159405">
    <property type="component" value="Unassembled WGS sequence"/>
</dbReference>
<dbReference type="EMBL" id="CALNXK010000084">
    <property type="protein sequence ID" value="CAH3148553.1"/>
    <property type="molecule type" value="Genomic_DNA"/>
</dbReference>
<feature type="domain" description="Tyr recombinase" evidence="2">
    <location>
        <begin position="48"/>
        <end position="132"/>
    </location>
</feature>
<dbReference type="InterPro" id="IPR011010">
    <property type="entry name" value="DNA_brk_join_enz"/>
</dbReference>
<gene>
    <name evidence="3" type="ORF">PLOB_00046792</name>
</gene>
<sequence>FWGASTLVRSAMDSDDEIFLTQNTFSQEPFSPGLNLEELVGDFREVSERDSVEVEKKAGDVWFTSTPVGHNKLGNVVSKMCKDADLQGQFSNHSLRATTATRGLEKGISDKLIMERTGHRDIRSLQRYQRPDVSTKIEISKALNCRSERSVGEKEAESSLKREVDQLVDDEVKRFCQ</sequence>
<comment type="caution">
    <text evidence="3">The sequence shown here is derived from an EMBL/GenBank/DDBJ whole genome shotgun (WGS) entry which is preliminary data.</text>
</comment>
<organism evidence="3 4">
    <name type="scientific">Porites lobata</name>
    <dbReference type="NCBI Taxonomy" id="104759"/>
    <lineage>
        <taxon>Eukaryota</taxon>
        <taxon>Metazoa</taxon>
        <taxon>Cnidaria</taxon>
        <taxon>Anthozoa</taxon>
        <taxon>Hexacorallia</taxon>
        <taxon>Scleractinia</taxon>
        <taxon>Fungiina</taxon>
        <taxon>Poritidae</taxon>
        <taxon>Porites</taxon>
    </lineage>
</organism>
<evidence type="ECO:0000256" key="1">
    <source>
        <dbReference type="ARBA" id="ARBA00023172"/>
    </source>
</evidence>
<keyword evidence="4" id="KW-1185">Reference proteome</keyword>
<feature type="non-terminal residue" evidence="3">
    <location>
        <position position="177"/>
    </location>
</feature>